<dbReference type="Proteomes" id="UP000012960">
    <property type="component" value="Unplaced"/>
</dbReference>
<dbReference type="PANTHER" id="PTHR46446">
    <property type="entry name" value="TRANSCRIPTION FACTOR PRE"/>
    <property type="match status" value="1"/>
</dbReference>
<accession>A0A804L6Q3</accession>
<proteinExistence type="predicted"/>
<dbReference type="Gramene" id="Ma11_t11330.1">
    <property type="protein sequence ID" value="Ma11_p11330.1"/>
    <property type="gene ID" value="Ma11_g11330"/>
</dbReference>
<keyword evidence="3" id="KW-1185">Reference proteome</keyword>
<gene>
    <name evidence="1" type="ORF">GSMUA_13410.1</name>
</gene>
<reference evidence="1" key="1">
    <citation type="submission" date="2021-03" db="EMBL/GenBank/DDBJ databases">
        <authorList>
            <consortium name="Genoscope - CEA"/>
            <person name="William W."/>
        </authorList>
    </citation>
    <scope>NUCLEOTIDE SEQUENCE</scope>
    <source>
        <strain evidence="1">Doubled-haploid Pahang</strain>
    </source>
</reference>
<reference evidence="2" key="2">
    <citation type="submission" date="2021-05" db="UniProtKB">
        <authorList>
            <consortium name="EnsemblPlants"/>
        </authorList>
    </citation>
    <scope>IDENTIFICATION</scope>
    <source>
        <strain evidence="2">subsp. malaccensis</strain>
    </source>
</reference>
<dbReference type="EnsemblPlants" id="Ma11_t11330.1">
    <property type="protein sequence ID" value="Ma11_p11330.1"/>
    <property type="gene ID" value="Ma11_g11330"/>
</dbReference>
<dbReference type="EMBL" id="HG996475">
    <property type="protein sequence ID" value="CAG1864287.1"/>
    <property type="molecule type" value="Genomic_DNA"/>
</dbReference>
<evidence type="ECO:0000313" key="2">
    <source>
        <dbReference type="EnsemblPlants" id="Ma11_p11330.1"/>
    </source>
</evidence>
<dbReference type="InParanoid" id="A0A804L6Q3"/>
<sequence>MSGGGRRIADDELVSKLQSLLPAEYIKSLQREMDDLSDRLSVLMVTMDVNSPEAEIIRSLLGGSREEKVFFSSNI</sequence>
<dbReference type="Pfam" id="PF23174">
    <property type="entry name" value="bHLH_ILI"/>
    <property type="match status" value="1"/>
</dbReference>
<dbReference type="GO" id="GO:0006355">
    <property type="term" value="P:regulation of DNA-templated transcription"/>
    <property type="evidence" value="ECO:0007669"/>
    <property type="project" value="InterPro"/>
</dbReference>
<organism evidence="2 3">
    <name type="scientific">Musa acuminata subsp. malaccensis</name>
    <name type="common">Wild banana</name>
    <name type="synonym">Musa malaccensis</name>
    <dbReference type="NCBI Taxonomy" id="214687"/>
    <lineage>
        <taxon>Eukaryota</taxon>
        <taxon>Viridiplantae</taxon>
        <taxon>Streptophyta</taxon>
        <taxon>Embryophyta</taxon>
        <taxon>Tracheophyta</taxon>
        <taxon>Spermatophyta</taxon>
        <taxon>Magnoliopsida</taxon>
        <taxon>Liliopsida</taxon>
        <taxon>Zingiberales</taxon>
        <taxon>Musaceae</taxon>
        <taxon>Musa</taxon>
    </lineage>
</organism>
<dbReference type="AlphaFoldDB" id="A0A804L6Q3"/>
<dbReference type="PANTHER" id="PTHR46446:SF28">
    <property type="entry name" value="TRANSCRIPTION FACTOR PRE5"/>
    <property type="match status" value="1"/>
</dbReference>
<name>A0A804L6Q3_MUSAM</name>
<dbReference type="GO" id="GO:0040008">
    <property type="term" value="P:regulation of growth"/>
    <property type="evidence" value="ECO:0007669"/>
    <property type="project" value="InterPro"/>
</dbReference>
<evidence type="ECO:0000313" key="3">
    <source>
        <dbReference type="Proteomes" id="UP000012960"/>
    </source>
</evidence>
<dbReference type="InterPro" id="IPR044293">
    <property type="entry name" value="PRE"/>
</dbReference>
<dbReference type="GO" id="GO:0046983">
    <property type="term" value="F:protein dimerization activity"/>
    <property type="evidence" value="ECO:0007669"/>
    <property type="project" value="InterPro"/>
</dbReference>
<protein>
    <submittedName>
        <fullName evidence="1">(wild Malaysian banana) hypothetical protein</fullName>
    </submittedName>
</protein>
<evidence type="ECO:0000313" key="1">
    <source>
        <dbReference type="EMBL" id="CAG1864287.1"/>
    </source>
</evidence>